<protein>
    <submittedName>
        <fullName evidence="2">Uncharacterized protein</fullName>
    </submittedName>
</protein>
<dbReference type="Proteomes" id="UP000550707">
    <property type="component" value="Unassembled WGS sequence"/>
</dbReference>
<evidence type="ECO:0000313" key="3">
    <source>
        <dbReference type="Proteomes" id="UP000550707"/>
    </source>
</evidence>
<accession>A0A7J8IZS6</accession>
<sequence>MSTDLLGKTGRGASVLKIPDCKHNSFHVHLLKSPWDCNSHSGPPRPRLEMVILFGFFIGDKVGEGTGVEINQETRKLCGPPGPRVRWLQPGVWFSQPRFRQGHWTTQAPGGPDWPVPGGAPH</sequence>
<feature type="compositionally biased region" description="Pro residues" evidence="1">
    <location>
        <begin position="112"/>
        <end position="122"/>
    </location>
</feature>
<evidence type="ECO:0000313" key="2">
    <source>
        <dbReference type="EMBL" id="KAF6490084.1"/>
    </source>
</evidence>
<proteinExistence type="predicted"/>
<name>A0A7J8IZS6_MOLMO</name>
<organism evidence="2 3">
    <name type="scientific">Molossus molossus</name>
    <name type="common">Pallas' mastiff bat</name>
    <name type="synonym">Vespertilio molossus</name>
    <dbReference type="NCBI Taxonomy" id="27622"/>
    <lineage>
        <taxon>Eukaryota</taxon>
        <taxon>Metazoa</taxon>
        <taxon>Chordata</taxon>
        <taxon>Craniata</taxon>
        <taxon>Vertebrata</taxon>
        <taxon>Euteleostomi</taxon>
        <taxon>Mammalia</taxon>
        <taxon>Eutheria</taxon>
        <taxon>Laurasiatheria</taxon>
        <taxon>Chiroptera</taxon>
        <taxon>Yangochiroptera</taxon>
        <taxon>Molossidae</taxon>
        <taxon>Molossus</taxon>
    </lineage>
</organism>
<feature type="region of interest" description="Disordered" evidence="1">
    <location>
        <begin position="101"/>
        <end position="122"/>
    </location>
</feature>
<reference evidence="2 3" key="1">
    <citation type="journal article" date="2020" name="Nature">
        <title>Six reference-quality genomes reveal evolution of bat adaptations.</title>
        <authorList>
            <person name="Jebb D."/>
            <person name="Huang Z."/>
            <person name="Pippel M."/>
            <person name="Hughes G.M."/>
            <person name="Lavrichenko K."/>
            <person name="Devanna P."/>
            <person name="Winkler S."/>
            <person name="Jermiin L.S."/>
            <person name="Skirmuntt E.C."/>
            <person name="Katzourakis A."/>
            <person name="Burkitt-Gray L."/>
            <person name="Ray D.A."/>
            <person name="Sullivan K.A.M."/>
            <person name="Roscito J.G."/>
            <person name="Kirilenko B.M."/>
            <person name="Davalos L.M."/>
            <person name="Corthals A.P."/>
            <person name="Power M.L."/>
            <person name="Jones G."/>
            <person name="Ransome R.D."/>
            <person name="Dechmann D.K.N."/>
            <person name="Locatelli A.G."/>
            <person name="Puechmaille S.J."/>
            <person name="Fedrigo O."/>
            <person name="Jarvis E.D."/>
            <person name="Hiller M."/>
            <person name="Vernes S.C."/>
            <person name="Myers E.W."/>
            <person name="Teeling E.C."/>
        </authorList>
    </citation>
    <scope>NUCLEOTIDE SEQUENCE [LARGE SCALE GENOMIC DNA]</scope>
    <source>
        <strain evidence="2">MMolMol1</strain>
        <tissue evidence="2">Muscle</tissue>
    </source>
</reference>
<dbReference type="AlphaFoldDB" id="A0A7J8IZS6"/>
<evidence type="ECO:0000256" key="1">
    <source>
        <dbReference type="SAM" id="MobiDB-lite"/>
    </source>
</evidence>
<gene>
    <name evidence="2" type="ORF">HJG59_010438</name>
</gene>
<dbReference type="InParanoid" id="A0A7J8IZS6"/>
<dbReference type="EMBL" id="JACASF010000003">
    <property type="protein sequence ID" value="KAF6490084.1"/>
    <property type="molecule type" value="Genomic_DNA"/>
</dbReference>
<comment type="caution">
    <text evidence="2">The sequence shown here is derived from an EMBL/GenBank/DDBJ whole genome shotgun (WGS) entry which is preliminary data.</text>
</comment>
<keyword evidence="3" id="KW-1185">Reference proteome</keyword>